<sequence length="68" mass="7812">MAFFSRVFLRYALSKPFLACYLTYSSVIIRQCDCVSRETPIALGLGLFWLVTGLRRRIILIVLHLVCS</sequence>
<dbReference type="AlphaFoldDB" id="A0A0D8HHC2"/>
<evidence type="ECO:0000313" key="1">
    <source>
        <dbReference type="EMBL" id="KJF17182.1"/>
    </source>
</evidence>
<keyword evidence="2" id="KW-1185">Reference proteome</keyword>
<reference evidence="1 2" key="1">
    <citation type="submission" date="2015-01" db="EMBL/GenBank/DDBJ databases">
        <title>Draft genome of the acidophilic iron oxidizer Acidithrix ferrooxidans strain Py-F3.</title>
        <authorList>
            <person name="Poehlein A."/>
            <person name="Eisen S."/>
            <person name="Schloemann M."/>
            <person name="Johnson B.D."/>
            <person name="Daniel R."/>
            <person name="Muehling M."/>
        </authorList>
    </citation>
    <scope>NUCLEOTIDE SEQUENCE [LARGE SCALE GENOMIC DNA]</scope>
    <source>
        <strain evidence="1 2">Py-F3</strain>
    </source>
</reference>
<gene>
    <name evidence="1" type="ORF">AXFE_19930</name>
</gene>
<dbReference type="EMBL" id="JXYS01000062">
    <property type="protein sequence ID" value="KJF17182.1"/>
    <property type="molecule type" value="Genomic_DNA"/>
</dbReference>
<evidence type="ECO:0000313" key="2">
    <source>
        <dbReference type="Proteomes" id="UP000032360"/>
    </source>
</evidence>
<dbReference type="Proteomes" id="UP000032360">
    <property type="component" value="Unassembled WGS sequence"/>
</dbReference>
<proteinExistence type="predicted"/>
<accession>A0A0D8HHC2</accession>
<protein>
    <submittedName>
        <fullName evidence="1">Uncharacterized protein</fullName>
    </submittedName>
</protein>
<name>A0A0D8HHC2_9ACTN</name>
<organism evidence="1 2">
    <name type="scientific">Acidithrix ferrooxidans</name>
    <dbReference type="NCBI Taxonomy" id="1280514"/>
    <lineage>
        <taxon>Bacteria</taxon>
        <taxon>Bacillati</taxon>
        <taxon>Actinomycetota</taxon>
        <taxon>Acidimicrobiia</taxon>
        <taxon>Acidimicrobiales</taxon>
        <taxon>Acidimicrobiaceae</taxon>
        <taxon>Acidithrix</taxon>
    </lineage>
</organism>
<comment type="caution">
    <text evidence="1">The sequence shown here is derived from an EMBL/GenBank/DDBJ whole genome shotgun (WGS) entry which is preliminary data.</text>
</comment>